<accession>A0A3P3W1N5</accession>
<keyword evidence="3 5" id="KW-0808">Transferase</keyword>
<dbReference type="PANTHER" id="PTHR43685">
    <property type="entry name" value="GLYCOSYLTRANSFERASE"/>
    <property type="match status" value="1"/>
</dbReference>
<evidence type="ECO:0000259" key="4">
    <source>
        <dbReference type="Pfam" id="PF00535"/>
    </source>
</evidence>
<dbReference type="InterPro" id="IPR050834">
    <property type="entry name" value="Glycosyltransf_2"/>
</dbReference>
<evidence type="ECO:0000256" key="2">
    <source>
        <dbReference type="ARBA" id="ARBA00022676"/>
    </source>
</evidence>
<dbReference type="OrthoDB" id="9802649at2"/>
<organism evidence="5 6">
    <name type="scientific">Gulosibacter macacae</name>
    <dbReference type="NCBI Taxonomy" id="2488791"/>
    <lineage>
        <taxon>Bacteria</taxon>
        <taxon>Bacillati</taxon>
        <taxon>Actinomycetota</taxon>
        <taxon>Actinomycetes</taxon>
        <taxon>Micrococcales</taxon>
        <taxon>Microbacteriaceae</taxon>
        <taxon>Gulosibacter</taxon>
    </lineage>
</organism>
<evidence type="ECO:0000256" key="1">
    <source>
        <dbReference type="ARBA" id="ARBA00006739"/>
    </source>
</evidence>
<comment type="similarity">
    <text evidence="1">Belongs to the glycosyltransferase 2 family.</text>
</comment>
<dbReference type="GO" id="GO:0016757">
    <property type="term" value="F:glycosyltransferase activity"/>
    <property type="evidence" value="ECO:0007669"/>
    <property type="project" value="UniProtKB-KW"/>
</dbReference>
<evidence type="ECO:0000256" key="3">
    <source>
        <dbReference type="ARBA" id="ARBA00022679"/>
    </source>
</evidence>
<reference evidence="5 6" key="1">
    <citation type="submission" date="2018-11" db="EMBL/GenBank/DDBJ databases">
        <title>YIM 102482-1 draft genome.</title>
        <authorList>
            <person name="Li G."/>
            <person name="Jiang Y."/>
        </authorList>
    </citation>
    <scope>NUCLEOTIDE SEQUENCE [LARGE SCALE GENOMIC DNA]</scope>
    <source>
        <strain evidence="5 6">YIM 102482-1</strain>
    </source>
</reference>
<gene>
    <name evidence="5" type="ORF">EG850_07110</name>
</gene>
<feature type="domain" description="Glycosyltransferase 2-like" evidence="4">
    <location>
        <begin position="13"/>
        <end position="120"/>
    </location>
</feature>
<sequence>MPATPHSRPRILVLLTTHNGAEFLDEQLDSVLAQEDVDVTIIVSDDNSSDSTPALLAERASEDDRVQLLEQGHFGSAASNFFRLIRETDATGYDAISLCDQDDIWEPWKLGRHYELLTRPQGVNGRGPLSAVSSNVTAFAVDGGEVLIAKNQPQQLADYAFESGGPGSTFLLTPGAYELVRARLLIPNGAASKVRSHDWMIYALVRASGGRWFIDGEPSVRYRQHADNLLGANEGWRQNWRRLRQIADRTHRDDARLIIAAAREVAHGATAERLDWLTHAVSRTDPSARIRLARRARQLRRRRRDQLALAATIVSGVW</sequence>
<dbReference type="Gene3D" id="3.90.550.10">
    <property type="entry name" value="Spore Coat Polysaccharide Biosynthesis Protein SpsA, Chain A"/>
    <property type="match status" value="1"/>
</dbReference>
<dbReference type="EMBL" id="RQVS01000007">
    <property type="protein sequence ID" value="RRJ86783.1"/>
    <property type="molecule type" value="Genomic_DNA"/>
</dbReference>
<comment type="caution">
    <text evidence="5">The sequence shown here is derived from an EMBL/GenBank/DDBJ whole genome shotgun (WGS) entry which is preliminary data.</text>
</comment>
<keyword evidence="6" id="KW-1185">Reference proteome</keyword>
<evidence type="ECO:0000313" key="6">
    <source>
        <dbReference type="Proteomes" id="UP000274391"/>
    </source>
</evidence>
<keyword evidence="2" id="KW-0328">Glycosyltransferase</keyword>
<name>A0A3P3W1N5_9MICO</name>
<dbReference type="PANTHER" id="PTHR43685:SF5">
    <property type="entry name" value="GLYCOSYLTRANSFERASE EPSE-RELATED"/>
    <property type="match status" value="1"/>
</dbReference>
<dbReference type="InterPro" id="IPR001173">
    <property type="entry name" value="Glyco_trans_2-like"/>
</dbReference>
<protein>
    <submittedName>
        <fullName evidence="5">Glycosyltransferase</fullName>
    </submittedName>
</protein>
<dbReference type="AlphaFoldDB" id="A0A3P3W1N5"/>
<dbReference type="InterPro" id="IPR029044">
    <property type="entry name" value="Nucleotide-diphossugar_trans"/>
</dbReference>
<dbReference type="RefSeq" id="WP_124971968.1">
    <property type="nucleotide sequence ID" value="NZ_RQVS01000007.1"/>
</dbReference>
<dbReference type="Pfam" id="PF00535">
    <property type="entry name" value="Glycos_transf_2"/>
    <property type="match status" value="1"/>
</dbReference>
<dbReference type="SUPFAM" id="SSF53448">
    <property type="entry name" value="Nucleotide-diphospho-sugar transferases"/>
    <property type="match status" value="1"/>
</dbReference>
<proteinExistence type="inferred from homology"/>
<dbReference type="Proteomes" id="UP000274391">
    <property type="component" value="Unassembled WGS sequence"/>
</dbReference>
<evidence type="ECO:0000313" key="5">
    <source>
        <dbReference type="EMBL" id="RRJ86783.1"/>
    </source>
</evidence>